<dbReference type="Proteomes" id="UP001333110">
    <property type="component" value="Unassembled WGS sequence"/>
</dbReference>
<feature type="region of interest" description="Disordered" evidence="3">
    <location>
        <begin position="471"/>
        <end position="527"/>
    </location>
</feature>
<keyword evidence="5" id="KW-1185">Reference proteome</keyword>
<evidence type="ECO:0000256" key="2">
    <source>
        <dbReference type="SAM" id="Coils"/>
    </source>
</evidence>
<evidence type="ECO:0000313" key="5">
    <source>
        <dbReference type="Proteomes" id="UP001333110"/>
    </source>
</evidence>
<dbReference type="PANTHER" id="PTHR21549">
    <property type="entry name" value="MUTATED IN BLADDER CANCER 1"/>
    <property type="match status" value="1"/>
</dbReference>
<feature type="coiled-coil region" evidence="2">
    <location>
        <begin position="213"/>
        <end position="289"/>
    </location>
</feature>
<evidence type="ECO:0000313" key="4">
    <source>
        <dbReference type="EMBL" id="KAK4816637.1"/>
    </source>
</evidence>
<protein>
    <recommendedName>
        <fullName evidence="6">Coiled-coil domain containing 112</fullName>
    </recommendedName>
</protein>
<dbReference type="AlphaFoldDB" id="A0AAN7NID7"/>
<reference evidence="4 5" key="1">
    <citation type="journal article" date="2023" name="J. Hered.">
        <title>Chromosome-level genome of the wood stork (Mycteria americana) provides insight into avian chromosome evolution.</title>
        <authorList>
            <person name="Flamio R. Jr."/>
            <person name="Ramstad K.M."/>
        </authorList>
    </citation>
    <scope>NUCLEOTIDE SEQUENCE [LARGE SCALE GENOMIC DNA]</scope>
    <source>
        <strain evidence="4">JAX WOST 10</strain>
    </source>
</reference>
<sequence length="609" mass="71646">MCARGPEGQPYPGLHQKKCGQQVEGGDSAPLLCSGETPPGVLCPALEPSAQEGHGAVGAGPEEGHENDPRAGASLLQGQAERVGVVQPGEEKTAERPYSSLPVLKGAYRKDGDRLFSKACCDRMRSNGFRLREGRFRLDLRKKFFTMRVVRHWNRFPREVAEAPSLETFKVRLANIEKDKNGHLYNRKSDFRVEYSILEELEHSMTVSRKTEKAKILQQLSKIQNNVKRLQQQLKDVKPTPEFVDKLKEMMEEVENAVNAFKEEQRQIYEQLLKEEKTAINELSVFERKVELWALGSSTSEKVLKLPSARVSVDKTLENHLPEEVVEFERFLQRTGGRQGGWDDYDHQNFLKVWTKHKGRLSYVDEALEYLCGRTKEDIEKHDKWYQEFLILHERKKESIKKWKEKQQQEKEGNLKEKQKSEKMLKEEWLHHEEAQKQKAEEERKRQQAAIEAWKKQKAIAFAMEQASQVKLEEEKEKKHQKEHQRQCHMKLLSERYTLQKKEKEELEKLEKEKREEAEKEERKRIAAEEITKFQERDLHKLELRILQKQAKEVEKREKEKRLAKLREKVEMHVTRDRSRLYRPTKGWEERVKGVGPRASEPLLRIPRR</sequence>
<evidence type="ECO:0008006" key="6">
    <source>
        <dbReference type="Google" id="ProtNLM"/>
    </source>
</evidence>
<name>A0AAN7NID7_MYCAM</name>
<gene>
    <name evidence="4" type="ORF">QYF61_019336</name>
</gene>
<evidence type="ECO:0000256" key="1">
    <source>
        <dbReference type="ARBA" id="ARBA00023054"/>
    </source>
</evidence>
<organism evidence="4 5">
    <name type="scientific">Mycteria americana</name>
    <name type="common">Wood stork</name>
    <dbReference type="NCBI Taxonomy" id="33587"/>
    <lineage>
        <taxon>Eukaryota</taxon>
        <taxon>Metazoa</taxon>
        <taxon>Chordata</taxon>
        <taxon>Craniata</taxon>
        <taxon>Vertebrata</taxon>
        <taxon>Euteleostomi</taxon>
        <taxon>Archelosauria</taxon>
        <taxon>Archosauria</taxon>
        <taxon>Dinosauria</taxon>
        <taxon>Saurischia</taxon>
        <taxon>Theropoda</taxon>
        <taxon>Coelurosauria</taxon>
        <taxon>Aves</taxon>
        <taxon>Neognathae</taxon>
        <taxon>Neoaves</taxon>
        <taxon>Aequornithes</taxon>
        <taxon>Ciconiiformes</taxon>
        <taxon>Ciconiidae</taxon>
        <taxon>Mycteria</taxon>
    </lineage>
</organism>
<feature type="region of interest" description="Disordered" evidence="3">
    <location>
        <begin position="403"/>
        <end position="424"/>
    </location>
</feature>
<dbReference type="InterPro" id="IPR039902">
    <property type="entry name" value="CCDC148/CCDC112"/>
</dbReference>
<accession>A0AAN7NID7</accession>
<evidence type="ECO:0000256" key="3">
    <source>
        <dbReference type="SAM" id="MobiDB-lite"/>
    </source>
</evidence>
<dbReference type="EMBL" id="JAUNZN010000009">
    <property type="protein sequence ID" value="KAK4816637.1"/>
    <property type="molecule type" value="Genomic_DNA"/>
</dbReference>
<proteinExistence type="predicted"/>
<dbReference type="PANTHER" id="PTHR21549:SF0">
    <property type="entry name" value="COILED-COIL DOMAIN-CONTAINING PROTEIN 112"/>
    <property type="match status" value="1"/>
</dbReference>
<feature type="region of interest" description="Disordered" evidence="3">
    <location>
        <begin position="1"/>
        <end position="71"/>
    </location>
</feature>
<comment type="caution">
    <text evidence="4">The sequence shown here is derived from an EMBL/GenBank/DDBJ whole genome shotgun (WGS) entry which is preliminary data.</text>
</comment>
<keyword evidence="1 2" id="KW-0175">Coiled coil</keyword>